<dbReference type="Proteomes" id="UP000253529">
    <property type="component" value="Unassembled WGS sequence"/>
</dbReference>
<dbReference type="RefSeq" id="WP_113889424.1">
    <property type="nucleotide sequence ID" value="NZ_QNRK01000011.1"/>
</dbReference>
<dbReference type="InterPro" id="IPR038765">
    <property type="entry name" value="Papain-like_cys_pep_sf"/>
</dbReference>
<dbReference type="OrthoDB" id="9804023at2"/>
<keyword evidence="2" id="KW-0645">Protease</keyword>
<dbReference type="SUPFAM" id="SSF54001">
    <property type="entry name" value="Cysteine proteinases"/>
    <property type="match status" value="1"/>
</dbReference>
<dbReference type="AlphaFoldDB" id="A0A366FGZ3"/>
<dbReference type="PANTHER" id="PTHR33490:SF1">
    <property type="entry name" value="SLL1233 PROTEIN"/>
    <property type="match status" value="1"/>
</dbReference>
<protein>
    <submittedName>
        <fullName evidence="2">Transglutaminase-like putative cysteine protease</fullName>
    </submittedName>
</protein>
<name>A0A366FGZ3_9HYPH</name>
<dbReference type="Gene3D" id="3.10.620.30">
    <property type="match status" value="1"/>
</dbReference>
<dbReference type="GO" id="GO:0006508">
    <property type="term" value="P:proteolysis"/>
    <property type="evidence" value="ECO:0007669"/>
    <property type="project" value="UniProtKB-KW"/>
</dbReference>
<evidence type="ECO:0000313" key="2">
    <source>
        <dbReference type="EMBL" id="RBP13881.1"/>
    </source>
</evidence>
<evidence type="ECO:0000259" key="1">
    <source>
        <dbReference type="SMART" id="SM00460"/>
    </source>
</evidence>
<accession>A0A366FGZ3</accession>
<keyword evidence="2" id="KW-0378">Hydrolase</keyword>
<gene>
    <name evidence="2" type="ORF">DFR50_111143</name>
</gene>
<dbReference type="InterPro" id="IPR002931">
    <property type="entry name" value="Transglutaminase-like"/>
</dbReference>
<dbReference type="SMART" id="SM00460">
    <property type="entry name" value="TGc"/>
    <property type="match status" value="1"/>
</dbReference>
<comment type="caution">
    <text evidence="2">The sequence shown here is derived from an EMBL/GenBank/DDBJ whole genome shotgun (WGS) entry which is preliminary data.</text>
</comment>
<dbReference type="Pfam" id="PF01841">
    <property type="entry name" value="Transglut_core"/>
    <property type="match status" value="1"/>
</dbReference>
<organism evidence="2 3">
    <name type="scientific">Roseiarcus fermentans</name>
    <dbReference type="NCBI Taxonomy" id="1473586"/>
    <lineage>
        <taxon>Bacteria</taxon>
        <taxon>Pseudomonadati</taxon>
        <taxon>Pseudomonadota</taxon>
        <taxon>Alphaproteobacteria</taxon>
        <taxon>Hyphomicrobiales</taxon>
        <taxon>Roseiarcaceae</taxon>
        <taxon>Roseiarcus</taxon>
    </lineage>
</organism>
<dbReference type="EMBL" id="QNRK01000011">
    <property type="protein sequence ID" value="RBP13881.1"/>
    <property type="molecule type" value="Genomic_DNA"/>
</dbReference>
<dbReference type="Pfam" id="PF08379">
    <property type="entry name" value="Bact_transglu_N"/>
    <property type="match status" value="1"/>
</dbReference>
<dbReference type="InterPro" id="IPR013589">
    <property type="entry name" value="Bac_transglu_N"/>
</dbReference>
<proteinExistence type="predicted"/>
<sequence>MRFSVRHQTIYRYASPVRLAAHALRLNPRPDAGALRSRSLVVEPRPIAREDGLDAFGNLVTRVDFAGTTDVFRIDSRFEVEFAPAPDRSAAPAPLPWLAGAGDPNAAYLEGEADGAVRAFARKLAVESGADPLVFLDRLNRALYRDIRHDIRPDGAARPPEETLALGHGACRDVTLLFLAACRSLGVPARFVSGYQAHADTPDGRRHLHAWPEAFVPGLGWRAYDPTHGVTVSDGHLALAAAPDQAATMPVEGGYYGAAVSSTLEYAIEIATSAS</sequence>
<evidence type="ECO:0000313" key="3">
    <source>
        <dbReference type="Proteomes" id="UP000253529"/>
    </source>
</evidence>
<dbReference type="PANTHER" id="PTHR33490">
    <property type="entry name" value="BLR5614 PROTEIN-RELATED"/>
    <property type="match status" value="1"/>
</dbReference>
<keyword evidence="3" id="KW-1185">Reference proteome</keyword>
<reference evidence="2 3" key="1">
    <citation type="submission" date="2018-06" db="EMBL/GenBank/DDBJ databases">
        <title>Genomic Encyclopedia of Type Strains, Phase IV (KMG-IV): sequencing the most valuable type-strain genomes for metagenomic binning, comparative biology and taxonomic classification.</title>
        <authorList>
            <person name="Goeker M."/>
        </authorList>
    </citation>
    <scope>NUCLEOTIDE SEQUENCE [LARGE SCALE GENOMIC DNA]</scope>
    <source>
        <strain evidence="2 3">DSM 24875</strain>
    </source>
</reference>
<dbReference type="GO" id="GO:0008233">
    <property type="term" value="F:peptidase activity"/>
    <property type="evidence" value="ECO:0007669"/>
    <property type="project" value="UniProtKB-KW"/>
</dbReference>
<feature type="domain" description="Transglutaminase-like" evidence="1">
    <location>
        <begin position="163"/>
        <end position="228"/>
    </location>
</feature>